<comment type="caution">
    <text evidence="8">The sequence shown here is derived from an EMBL/GenBank/DDBJ whole genome shotgun (WGS) entry which is preliminary data.</text>
</comment>
<proteinExistence type="predicted"/>
<dbReference type="PANTHER" id="PTHR41335">
    <property type="entry name" value="MEMBRANE PROTEIN-RELATED"/>
    <property type="match status" value="1"/>
</dbReference>
<evidence type="ECO:0000313" key="8">
    <source>
        <dbReference type="EMBL" id="RKX69871.1"/>
    </source>
</evidence>
<feature type="domain" description="Lipopolysaccharide assembly protein A" evidence="7">
    <location>
        <begin position="26"/>
        <end position="86"/>
    </location>
</feature>
<keyword evidence="1" id="KW-1003">Cell membrane</keyword>
<dbReference type="GO" id="GO:0005886">
    <property type="term" value="C:plasma membrane"/>
    <property type="evidence" value="ECO:0007669"/>
    <property type="project" value="InterPro"/>
</dbReference>
<evidence type="ECO:0000256" key="4">
    <source>
        <dbReference type="ARBA" id="ARBA00023136"/>
    </source>
</evidence>
<dbReference type="AlphaFoldDB" id="A0A660SIM2"/>
<evidence type="ECO:0000256" key="5">
    <source>
        <dbReference type="SAM" id="Coils"/>
    </source>
</evidence>
<evidence type="ECO:0000256" key="3">
    <source>
        <dbReference type="ARBA" id="ARBA00022989"/>
    </source>
</evidence>
<gene>
    <name evidence="8" type="ORF">DRP53_06820</name>
</gene>
<dbReference type="InterPro" id="IPR010445">
    <property type="entry name" value="LapA_dom"/>
</dbReference>
<evidence type="ECO:0000256" key="6">
    <source>
        <dbReference type="SAM" id="Phobius"/>
    </source>
</evidence>
<accession>A0A660SIM2</accession>
<reference evidence="8 9" key="1">
    <citation type="submission" date="2018-06" db="EMBL/GenBank/DDBJ databases">
        <title>Extensive metabolic versatility and redundancy in microbially diverse, dynamic hydrothermal sediments.</title>
        <authorList>
            <person name="Dombrowski N."/>
            <person name="Teske A."/>
            <person name="Baker B.J."/>
        </authorList>
    </citation>
    <scope>NUCLEOTIDE SEQUENCE [LARGE SCALE GENOMIC DNA]</scope>
    <source>
        <strain evidence="8">B36_G15</strain>
    </source>
</reference>
<evidence type="ECO:0000259" key="7">
    <source>
        <dbReference type="Pfam" id="PF06305"/>
    </source>
</evidence>
<feature type="coiled-coil region" evidence="5">
    <location>
        <begin position="65"/>
        <end position="92"/>
    </location>
</feature>
<dbReference type="EMBL" id="QNBE01000062">
    <property type="protein sequence ID" value="RKX69871.1"/>
    <property type="molecule type" value="Genomic_DNA"/>
</dbReference>
<organism evidence="8 9">
    <name type="scientific">candidate division WOR-3 bacterium</name>
    <dbReference type="NCBI Taxonomy" id="2052148"/>
    <lineage>
        <taxon>Bacteria</taxon>
        <taxon>Bacteria division WOR-3</taxon>
    </lineage>
</organism>
<dbReference type="PANTHER" id="PTHR41335:SF1">
    <property type="entry name" value="MEMBRANE PROTEIN"/>
    <property type="match status" value="1"/>
</dbReference>
<feature type="transmembrane region" description="Helical" evidence="6">
    <location>
        <begin position="5"/>
        <end position="22"/>
    </location>
</feature>
<keyword evidence="4 6" id="KW-0472">Membrane</keyword>
<protein>
    <recommendedName>
        <fullName evidence="7">Lipopolysaccharide assembly protein A domain-containing protein</fullName>
    </recommendedName>
</protein>
<evidence type="ECO:0000256" key="1">
    <source>
        <dbReference type="ARBA" id="ARBA00022475"/>
    </source>
</evidence>
<keyword evidence="2 6" id="KW-0812">Transmembrane</keyword>
<keyword evidence="3 6" id="KW-1133">Transmembrane helix</keyword>
<sequence>MRIFTLILSLIVMILFIIFLILNRSQYVDIRFLGFSYSGLPLFLVVFLSFLAGVFFALVIAVVNEIRIRNQLGRIKKENRRLKEELISLRNLPVEEEAEEKE</sequence>
<dbReference type="Pfam" id="PF06305">
    <property type="entry name" value="LapA_dom"/>
    <property type="match status" value="1"/>
</dbReference>
<name>A0A660SIM2_UNCW3</name>
<dbReference type="Proteomes" id="UP000268469">
    <property type="component" value="Unassembled WGS sequence"/>
</dbReference>
<feature type="transmembrane region" description="Helical" evidence="6">
    <location>
        <begin position="42"/>
        <end position="64"/>
    </location>
</feature>
<evidence type="ECO:0000313" key="9">
    <source>
        <dbReference type="Proteomes" id="UP000268469"/>
    </source>
</evidence>
<evidence type="ECO:0000256" key="2">
    <source>
        <dbReference type="ARBA" id="ARBA00022692"/>
    </source>
</evidence>
<keyword evidence="5" id="KW-0175">Coiled coil</keyword>